<feature type="transmembrane region" description="Helical" evidence="2">
    <location>
        <begin position="102"/>
        <end position="123"/>
    </location>
</feature>
<feature type="transmembrane region" description="Helical" evidence="2">
    <location>
        <begin position="333"/>
        <end position="353"/>
    </location>
</feature>
<feature type="transmembrane region" description="Helical" evidence="2">
    <location>
        <begin position="389"/>
        <end position="409"/>
    </location>
</feature>
<dbReference type="PANTHER" id="PTHR21579:SF20">
    <property type="entry name" value="PROTEIN TINCAR"/>
    <property type="match status" value="1"/>
</dbReference>
<feature type="compositionally biased region" description="Polar residues" evidence="1">
    <location>
        <begin position="728"/>
        <end position="744"/>
    </location>
</feature>
<dbReference type="RefSeq" id="XP_025832063.1">
    <property type="nucleotide sequence ID" value="XM_025976278.1"/>
</dbReference>
<evidence type="ECO:0000313" key="3">
    <source>
        <dbReference type="Proteomes" id="UP000192223"/>
    </source>
</evidence>
<keyword evidence="2" id="KW-1133">Transmembrane helix</keyword>
<feature type="transmembrane region" description="Helical" evidence="2">
    <location>
        <begin position="440"/>
        <end position="462"/>
    </location>
</feature>
<feature type="region of interest" description="Disordered" evidence="1">
    <location>
        <begin position="696"/>
        <end position="845"/>
    </location>
</feature>
<reference evidence="4 5" key="1">
    <citation type="submission" date="2025-04" db="UniProtKB">
        <authorList>
            <consortium name="RefSeq"/>
        </authorList>
    </citation>
    <scope>IDENTIFICATION</scope>
    <source>
        <tissue evidence="4 5">Entire body</tissue>
    </source>
</reference>
<evidence type="ECO:0000256" key="2">
    <source>
        <dbReference type="SAM" id="Phobius"/>
    </source>
</evidence>
<dbReference type="RefSeq" id="XP_018335610.1">
    <property type="nucleotide sequence ID" value="XM_018480108.2"/>
</dbReference>
<protein>
    <submittedName>
        <fullName evidence="4 5">Protein tincar isoform X1</fullName>
    </submittedName>
</protein>
<gene>
    <name evidence="4 5" type="primary">LOC108744379</name>
</gene>
<sequence length="1072" mass="117922">MSSISGSIVGYENNNEINRNKVNNRPNVVHLNNKRQSDRQRRKMGLKCCTKIHLNNLWSLWYGFTCTIFQAYVGVKCVRRILGYSLLPWSETTPVPLLELNISLGLTVLAVLLLPIFLCCAVFKIGNLANDGFKLGSQLSICSKDQTSTLGSRGGCSLWKHGGPTAPFIHLVIAFCLLLPKLLMEARLIEAGFVQQETIWRTDLDFMMAHKDRLVVLSFMTATNSTPAPGGHVLPSALPVVTTTDEERIISANDTTLGPTALPLTGDLVKDLRDIVGHDQQDYTNNNVDTGWGCSVSVEFMNFGLALLVYSVRYPAVFWATNKTMGMLFSMQFLINSLQILLAYAGMSVLYRVQVVGVWKVLPLLKPQPGGVSPLGGISPFLLNPQVTLALYILYSLLVLSSSLVLYLYGYTRFNAFLNQERERKIIALKAAFHTSRWSYFTHCAALCALVSIGVSSAPLLHDYTIIYKGSLDGAVLTCVVGSILHLFLWVVLWLFLTIKQKWTFKLRVSVGRATIRQARHVKLVTDVDLANVPQDDPSLQPLLVVGNGRTYTVAETSPKKAIMGIIQKTTILKKTRSENNSVITEEEDEEQIYWLRPAISSVHHSPDGSKQLCWFNKKPKSKVSFDEATSTSAVRNKGNVCRGKRLPGMEIDEGDYATLRELPVPATNIDLGDDTASEEGKLLACVHDEHVTYASTSQDLVPPVDYEDPSPLLTPEPLSDKEDTNTIKENSIPQTVAQGSGQTPKCLRRADSGMPHDELTPRSDSVSTECSQSPPDPPGSNHSETSSGVHSNESSELQHNQMSNSTTKRATSVADLAQPMSKEEIQWRSCSLQRNTQPPGSTIISPIIVPQPQGNNVSSPQPNPYTLNNGSPYSNLLKYNSSPANTTTTSSVGGSIVDHGIPAVILENPAESTVVIRRKVNRPVPIEPNQVVVAVKDEPFGRATNMRMTSFTESGDLRSIQASSATLPHYPTQPVQSIYPHCSTMPLPQQHTTTPNGVVNLGTGNSCNIYPRQHTTIPTHHNGVRLFNGIPTPNPYIKRLQFQTGPVRVNANEPIYTGVNRVSGEMYHYNT</sequence>
<keyword evidence="3" id="KW-1185">Reference proteome</keyword>
<keyword evidence="2" id="KW-0472">Membrane</keyword>
<dbReference type="AlphaFoldDB" id="A0A1W4XHL0"/>
<feature type="transmembrane region" description="Helical" evidence="2">
    <location>
        <begin position="60"/>
        <end position="82"/>
    </location>
</feature>
<feature type="compositionally biased region" description="Polar residues" evidence="1">
    <location>
        <begin position="763"/>
        <end position="774"/>
    </location>
</feature>
<evidence type="ECO:0000313" key="5">
    <source>
        <dbReference type="RefSeq" id="XP_025832063.1"/>
    </source>
</evidence>
<name>A0A1W4XHL0_AGRPL</name>
<feature type="transmembrane region" description="Helical" evidence="2">
    <location>
        <begin position="474"/>
        <end position="497"/>
    </location>
</feature>
<dbReference type="Proteomes" id="UP000192223">
    <property type="component" value="Unplaced"/>
</dbReference>
<dbReference type="OrthoDB" id="10033661at2759"/>
<dbReference type="CTD" id="42148"/>
<feature type="compositionally biased region" description="Basic and acidic residues" evidence="1">
    <location>
        <begin position="749"/>
        <end position="762"/>
    </location>
</feature>
<organism evidence="3 4">
    <name type="scientific">Agrilus planipennis</name>
    <name type="common">Emerald ash borer</name>
    <name type="synonym">Agrilus marcopoli</name>
    <dbReference type="NCBI Taxonomy" id="224129"/>
    <lineage>
        <taxon>Eukaryota</taxon>
        <taxon>Metazoa</taxon>
        <taxon>Ecdysozoa</taxon>
        <taxon>Arthropoda</taxon>
        <taxon>Hexapoda</taxon>
        <taxon>Insecta</taxon>
        <taxon>Pterygota</taxon>
        <taxon>Neoptera</taxon>
        <taxon>Endopterygota</taxon>
        <taxon>Coleoptera</taxon>
        <taxon>Polyphaga</taxon>
        <taxon>Elateriformia</taxon>
        <taxon>Buprestoidea</taxon>
        <taxon>Buprestidae</taxon>
        <taxon>Agrilinae</taxon>
        <taxon>Agrilus</taxon>
    </lineage>
</organism>
<keyword evidence="2" id="KW-0812">Transmembrane</keyword>
<proteinExistence type="predicted"/>
<evidence type="ECO:0000256" key="1">
    <source>
        <dbReference type="SAM" id="MobiDB-lite"/>
    </source>
</evidence>
<accession>A0A1W4XHL0</accession>
<dbReference type="PANTHER" id="PTHR21579">
    <property type="entry name" value="PROTEIN TINCAR"/>
    <property type="match status" value="1"/>
</dbReference>
<dbReference type="KEGG" id="apln:108744379"/>
<dbReference type="InterPro" id="IPR053291">
    <property type="entry name" value="Ommatidial_diff-associated"/>
</dbReference>
<feature type="compositionally biased region" description="Polar residues" evidence="1">
    <location>
        <begin position="781"/>
        <end position="811"/>
    </location>
</feature>
<dbReference type="GeneID" id="108744379"/>
<feature type="compositionally biased region" description="Polar residues" evidence="1">
    <location>
        <begin position="829"/>
        <end position="845"/>
    </location>
</feature>
<evidence type="ECO:0000313" key="4">
    <source>
        <dbReference type="RefSeq" id="XP_018335610.1"/>
    </source>
</evidence>